<keyword evidence="2" id="KW-0813">Transport</keyword>
<feature type="transmembrane region" description="Helical" evidence="10">
    <location>
        <begin position="651"/>
        <end position="675"/>
    </location>
</feature>
<feature type="transmembrane region" description="Helical" evidence="10">
    <location>
        <begin position="255"/>
        <end position="276"/>
    </location>
</feature>
<feature type="compositionally biased region" description="Basic and acidic residues" evidence="9">
    <location>
        <begin position="340"/>
        <end position="355"/>
    </location>
</feature>
<keyword evidence="7 10" id="KW-0472">Membrane</keyword>
<evidence type="ECO:0000256" key="6">
    <source>
        <dbReference type="ARBA" id="ARBA00023055"/>
    </source>
</evidence>
<keyword evidence="8" id="KW-1015">Disulfide bond</keyword>
<feature type="region of interest" description="Disordered" evidence="9">
    <location>
        <begin position="301"/>
        <end position="364"/>
    </location>
</feature>
<comment type="subcellular location">
    <subcellularLocation>
        <location evidence="1">Membrane</location>
        <topology evidence="1">Multi-pass membrane protein</topology>
    </subcellularLocation>
</comment>
<dbReference type="EMBL" id="BLZA01000049">
    <property type="protein sequence ID" value="GHJ89612.1"/>
    <property type="molecule type" value="Genomic_DNA"/>
</dbReference>
<dbReference type="SUPFAM" id="SSF82866">
    <property type="entry name" value="Multidrug efflux transporter AcrB transmembrane domain"/>
    <property type="match status" value="2"/>
</dbReference>
<feature type="domain" description="SSD" evidence="11">
    <location>
        <begin position="646"/>
        <end position="894"/>
    </location>
</feature>
<evidence type="ECO:0000256" key="7">
    <source>
        <dbReference type="ARBA" id="ARBA00023136"/>
    </source>
</evidence>
<feature type="transmembrane region" description="Helical" evidence="10">
    <location>
        <begin position="869"/>
        <end position="894"/>
    </location>
</feature>
<dbReference type="FunFam" id="1.20.1640.10:FF:000029">
    <property type="entry name" value="Putative Patched sphingolipid transporter"/>
    <property type="match status" value="1"/>
</dbReference>
<protein>
    <recommendedName>
        <fullName evidence="11">SSD domain-containing protein</fullName>
    </recommendedName>
</protein>
<keyword evidence="4" id="KW-0732">Signal</keyword>
<dbReference type="InterPro" id="IPR003392">
    <property type="entry name" value="PTHD_SSD"/>
</dbReference>
<feature type="transmembrane region" description="Helical" evidence="10">
    <location>
        <begin position="1206"/>
        <end position="1232"/>
    </location>
</feature>
<dbReference type="GO" id="GO:0032934">
    <property type="term" value="F:sterol binding"/>
    <property type="evidence" value="ECO:0007669"/>
    <property type="project" value="TreeGrafter"/>
</dbReference>
<feature type="region of interest" description="Disordered" evidence="9">
    <location>
        <begin position="788"/>
        <end position="817"/>
    </location>
</feature>
<comment type="caution">
    <text evidence="12">The sequence shown here is derived from an EMBL/GenBank/DDBJ whole genome shotgun (WGS) entry which is preliminary data.</text>
</comment>
<evidence type="ECO:0000256" key="5">
    <source>
        <dbReference type="ARBA" id="ARBA00022989"/>
    </source>
</evidence>
<evidence type="ECO:0000256" key="2">
    <source>
        <dbReference type="ARBA" id="ARBA00022448"/>
    </source>
</evidence>
<dbReference type="GO" id="GO:0016020">
    <property type="term" value="C:membrane"/>
    <property type="evidence" value="ECO:0007669"/>
    <property type="project" value="UniProtKB-SubCell"/>
</dbReference>
<dbReference type="Pfam" id="PF16414">
    <property type="entry name" value="NPC1_N"/>
    <property type="match status" value="1"/>
</dbReference>
<dbReference type="Proteomes" id="UP000620104">
    <property type="component" value="Unassembled WGS sequence"/>
</dbReference>
<keyword evidence="3 10" id="KW-0812">Transmembrane</keyword>
<feature type="transmembrane region" description="Helical" evidence="10">
    <location>
        <begin position="1311"/>
        <end position="1340"/>
    </location>
</feature>
<evidence type="ECO:0000256" key="4">
    <source>
        <dbReference type="ARBA" id="ARBA00022729"/>
    </source>
</evidence>
<dbReference type="PANTHER" id="PTHR45727">
    <property type="entry name" value="NPC INTRACELLULAR CHOLESTEROL TRANSPORTER 1"/>
    <property type="match status" value="1"/>
</dbReference>
<dbReference type="InterPro" id="IPR000731">
    <property type="entry name" value="SSD"/>
</dbReference>
<sequence length="1414" mass="154704">MRPHPPRRGHGICAIRGDCGKKGIFGQSLPCPDDGDAEIPSDETRELLRQVCGPAWTVPDTVCCTPQQITTLRASLAQAEPLVASCPACRNNFRKYHCEFTCSSDQSLFLNVVSTQQTDTRVAVQEVAYYVDEQLKQGFFDSCKDVQFGATNGFAMDLIGGGATNASAFLKFMGDYRPGLGSPFQISIPDTTDAGAPLPEGVQPLAYAPLDCADNDLAARCTCVDCPRVCPALPYVPPPSGGGDARCTVGAVSCLTFTCLILYSVGILAALVAYSWRLSVRHRQRRYERLALVEDAALASSDTRDGADADADRGNMFNHHAMTASSPNPTSPAERHHPHHADPDGAHPLRPDADASSHPSQSSRFRLGRGASLLDPIDQLQPRQNRLSLRLRAWFYRLGWRCANDRALTFAIAAVVIALLNIGWRFFAVETDPVRLWVSPGSESARQKAYFDDHFGPFYRPQQVFVMPSDAQGPESPGVLSYETLDWWLTHERAISELRSSPNNYTLQDVCFAPAGEGSPCVVQSISAWLGTDMSQWPDDAWADRVTECAERPSGCLPDFGQPIDPKLILGGTDNLRWTQARAMVSTWVIDNSLDPAKVARAEEWERTLEAYIAGLAGTAHEAGLRVAYSTGVSLEQELNKSTNTDVKIVVLSYLVMFLYVSLTLGGGIDSAFFFGQEGLFAALSDAVSHVLVRLHLKRPSASPSPERKRTYMTALLPTLLSVNSKFLLGLFGICIVLIAVASSVGLFSLLGVRVTLIIAEVIPFLVLAVGVDNVFILVHELDRQNGLHGPGSKPARTASPADYDDEDDADDDNDSIEDEMEVPSYLSAEERVARTVARMGPSILLSSVTEVIAFGLGALVPMPAVRNFALYAAGSVLLGAVLQLTIFVSAMTWDLKRTEDNRMDCFPCIRLRPAIALYDVNPNAGGEGVITRIIRKYYAPNLLRREIKQLVLILFGGLLVTALVGIQRITLGLDQRLALPSDSYLVDYFDAVDSYLDVGPPVYFVVQDSDINTRHGQQQLCGRFTTCMELSVANSLEAERKRPESSFIANPPASWVDDFLHWTDPVLDTCCRVKKADPSVFCKPTDPERVCRPCFADGNPPWSITMDGLPQGPEVMRYLQQWLHTPTDENCPLGGQAPYGSAVSFRGDNSSVQASHFRTYHTPLKTQDDFINALAAARRVSKDIQRRTGAKVFPYSLFYVFFDQYAHVTGITVEVLLLALVAILGVTSILLGSWRTGAVVTSVCSLAVLNVMGIMGFWHISLNAISLVNLVISLGIAVEFCSHIARAFMSAGHGLPYDHPSGRKERDERAYTALVEVGPSVFSGITMTKLIGISVLALTRSKLLEVYYFRMWLSLIVSGAIHGLILLPVVLSYAGGPGYSLDDFDEEWVSSAMRRPTDYEYAPFHDAESILSD</sequence>
<feature type="transmembrane region" description="Helical" evidence="10">
    <location>
        <begin position="1239"/>
        <end position="1259"/>
    </location>
</feature>
<dbReference type="InterPro" id="IPR053956">
    <property type="entry name" value="NPC1_MLD"/>
</dbReference>
<evidence type="ECO:0000256" key="3">
    <source>
        <dbReference type="ARBA" id="ARBA00022692"/>
    </source>
</evidence>
<dbReference type="OrthoDB" id="6510177at2759"/>
<feature type="transmembrane region" description="Helical" evidence="10">
    <location>
        <begin position="407"/>
        <end position="427"/>
    </location>
</feature>
<reference evidence="12" key="1">
    <citation type="submission" date="2020-07" db="EMBL/GenBank/DDBJ databases">
        <title>Draft Genome Sequence of a Deep-Sea Yeast, Naganishia (Cryptococcus) liquefaciens strain N6.</title>
        <authorList>
            <person name="Han Y.W."/>
            <person name="Kajitani R."/>
            <person name="Morimoto H."/>
            <person name="Parhat M."/>
            <person name="Tsubouchi H."/>
            <person name="Bakenova O."/>
            <person name="Ogata M."/>
            <person name="Argunhan B."/>
            <person name="Aoki R."/>
            <person name="Kajiwara S."/>
            <person name="Itoh T."/>
            <person name="Iwasaki H."/>
        </authorList>
    </citation>
    <scope>NUCLEOTIDE SEQUENCE</scope>
    <source>
        <strain evidence="12">N6</strain>
    </source>
</reference>
<feature type="compositionally biased region" description="Acidic residues" evidence="9">
    <location>
        <begin position="803"/>
        <end position="817"/>
    </location>
</feature>
<evidence type="ECO:0000259" key="11">
    <source>
        <dbReference type="PROSITE" id="PS50156"/>
    </source>
</evidence>
<dbReference type="PROSITE" id="PS50156">
    <property type="entry name" value="SSD"/>
    <property type="match status" value="1"/>
</dbReference>
<evidence type="ECO:0000256" key="9">
    <source>
        <dbReference type="SAM" id="MobiDB-lite"/>
    </source>
</evidence>
<evidence type="ECO:0000256" key="10">
    <source>
        <dbReference type="SAM" id="Phobius"/>
    </source>
</evidence>
<proteinExistence type="predicted"/>
<name>A0A8H3TYV0_9TREE</name>
<feature type="compositionally biased region" description="Basic and acidic residues" evidence="9">
    <location>
        <begin position="302"/>
        <end position="313"/>
    </location>
</feature>
<dbReference type="Gene3D" id="1.20.1640.10">
    <property type="entry name" value="Multidrug efflux transporter AcrB transmembrane domain"/>
    <property type="match status" value="2"/>
</dbReference>
<feature type="transmembrane region" description="Helical" evidence="10">
    <location>
        <begin position="1352"/>
        <end position="1372"/>
    </location>
</feature>
<keyword evidence="5 10" id="KW-1133">Transmembrane helix</keyword>
<evidence type="ECO:0000256" key="1">
    <source>
        <dbReference type="ARBA" id="ARBA00004141"/>
    </source>
</evidence>
<dbReference type="GO" id="GO:0015918">
    <property type="term" value="P:sterol transport"/>
    <property type="evidence" value="ECO:0007669"/>
    <property type="project" value="TreeGrafter"/>
</dbReference>
<keyword evidence="13" id="KW-1185">Reference proteome</keyword>
<feature type="transmembrane region" description="Helical" evidence="10">
    <location>
        <begin position="757"/>
        <end position="779"/>
    </location>
</feature>
<gene>
    <name evidence="12" type="ORF">NliqN6_6014</name>
</gene>
<feature type="transmembrane region" description="Helical" evidence="10">
    <location>
        <begin position="844"/>
        <end position="863"/>
    </location>
</feature>
<evidence type="ECO:0000313" key="13">
    <source>
        <dbReference type="Proteomes" id="UP000620104"/>
    </source>
</evidence>
<organism evidence="12 13">
    <name type="scientific">Naganishia liquefaciens</name>
    <dbReference type="NCBI Taxonomy" id="104408"/>
    <lineage>
        <taxon>Eukaryota</taxon>
        <taxon>Fungi</taxon>
        <taxon>Dikarya</taxon>
        <taxon>Basidiomycota</taxon>
        <taxon>Agaricomycotina</taxon>
        <taxon>Tremellomycetes</taxon>
        <taxon>Filobasidiales</taxon>
        <taxon>Filobasidiaceae</taxon>
        <taxon>Naganishia</taxon>
    </lineage>
</organism>
<keyword evidence="6" id="KW-0445">Lipid transport</keyword>
<dbReference type="Pfam" id="PF02460">
    <property type="entry name" value="Patched"/>
    <property type="match status" value="1"/>
</dbReference>
<dbReference type="InterPro" id="IPR032190">
    <property type="entry name" value="NPC1_N"/>
</dbReference>
<dbReference type="PANTHER" id="PTHR45727:SF2">
    <property type="entry name" value="NPC INTRACELLULAR CHOLESTEROL TRANSPORTER 1"/>
    <property type="match status" value="1"/>
</dbReference>
<evidence type="ECO:0000256" key="8">
    <source>
        <dbReference type="ARBA" id="ARBA00023157"/>
    </source>
</evidence>
<dbReference type="Pfam" id="PF22314">
    <property type="entry name" value="NPC1_MLD"/>
    <property type="match status" value="1"/>
</dbReference>
<feature type="transmembrane region" description="Helical" evidence="10">
    <location>
        <begin position="727"/>
        <end position="751"/>
    </location>
</feature>
<evidence type="ECO:0000313" key="12">
    <source>
        <dbReference type="EMBL" id="GHJ89612.1"/>
    </source>
</evidence>
<accession>A0A8H3TYV0</accession>
<feature type="transmembrane region" description="Helical" evidence="10">
    <location>
        <begin position="951"/>
        <end position="972"/>
    </location>
</feature>